<protein>
    <recommendedName>
        <fullName evidence="12">Replication restart protein PriA</fullName>
    </recommendedName>
    <alternativeName>
        <fullName evidence="12">ATP-dependent DNA helicase PriA</fullName>
        <ecNumber evidence="12">5.6.2.4</ecNumber>
    </alternativeName>
    <alternativeName>
        <fullName evidence="12">DNA 3'-5' helicase PriA</fullName>
    </alternativeName>
</protein>
<dbReference type="InterPro" id="IPR001650">
    <property type="entry name" value="Helicase_C-like"/>
</dbReference>
<feature type="binding site" evidence="12">
    <location>
        <position position="395"/>
    </location>
    <ligand>
        <name>Zn(2+)</name>
        <dbReference type="ChEBI" id="CHEBI:29105"/>
        <label>1</label>
    </ligand>
</feature>
<evidence type="ECO:0000256" key="10">
    <source>
        <dbReference type="ARBA" id="ARBA00023235"/>
    </source>
</evidence>
<dbReference type="GO" id="GO:0016887">
    <property type="term" value="F:ATP hydrolysis activity"/>
    <property type="evidence" value="ECO:0007669"/>
    <property type="project" value="RHEA"/>
</dbReference>
<keyword evidence="3 12" id="KW-0479">Metal-binding</keyword>
<dbReference type="Gene3D" id="3.40.50.300">
    <property type="entry name" value="P-loop containing nucleotide triphosphate hydrolases"/>
    <property type="match status" value="2"/>
</dbReference>
<dbReference type="GO" id="GO:0043138">
    <property type="term" value="F:3'-5' DNA helicase activity"/>
    <property type="evidence" value="ECO:0007669"/>
    <property type="project" value="UniProtKB-EC"/>
</dbReference>
<feature type="binding site" evidence="12">
    <location>
        <position position="398"/>
    </location>
    <ligand>
        <name>Zn(2+)</name>
        <dbReference type="ChEBI" id="CHEBI:29105"/>
        <label>1</label>
    </ligand>
</feature>
<feature type="binding site" evidence="12">
    <location>
        <position position="365"/>
    </location>
    <ligand>
        <name>Zn(2+)</name>
        <dbReference type="ChEBI" id="CHEBI:29105"/>
        <label>2</label>
    </ligand>
</feature>
<keyword evidence="4 12" id="KW-0547">Nucleotide-binding</keyword>
<dbReference type="Pfam" id="PF00271">
    <property type="entry name" value="Helicase_C"/>
    <property type="match status" value="1"/>
</dbReference>
<evidence type="ECO:0000256" key="12">
    <source>
        <dbReference type="HAMAP-Rule" id="MF_00983"/>
    </source>
</evidence>
<evidence type="ECO:0000256" key="4">
    <source>
        <dbReference type="ARBA" id="ARBA00022741"/>
    </source>
</evidence>
<evidence type="ECO:0000256" key="8">
    <source>
        <dbReference type="ARBA" id="ARBA00022840"/>
    </source>
</evidence>
<dbReference type="Gene3D" id="3.40.1440.60">
    <property type="entry name" value="PriA, 3(prime) DNA-binding domain"/>
    <property type="match status" value="1"/>
</dbReference>
<dbReference type="Pfam" id="PF18319">
    <property type="entry name" value="Zn_ribbon_PriA"/>
    <property type="match status" value="1"/>
</dbReference>
<feature type="binding site" evidence="12">
    <location>
        <position position="359"/>
    </location>
    <ligand>
        <name>Zn(2+)</name>
        <dbReference type="ChEBI" id="CHEBI:29105"/>
        <label>1</label>
    </ligand>
</feature>
<keyword evidence="7 12" id="KW-0862">Zinc</keyword>
<dbReference type="InterPro" id="IPR041236">
    <property type="entry name" value="PriA_C"/>
</dbReference>
<evidence type="ECO:0000256" key="5">
    <source>
        <dbReference type="ARBA" id="ARBA00022801"/>
    </source>
</evidence>
<feature type="binding site" evidence="12">
    <location>
        <position position="383"/>
    </location>
    <ligand>
        <name>Zn(2+)</name>
        <dbReference type="ChEBI" id="CHEBI:29105"/>
        <label>2</label>
    </ligand>
</feature>
<dbReference type="GO" id="GO:0006270">
    <property type="term" value="P:DNA replication initiation"/>
    <property type="evidence" value="ECO:0007669"/>
    <property type="project" value="TreeGrafter"/>
</dbReference>
<feature type="binding site" evidence="12">
    <location>
        <position position="356"/>
    </location>
    <ligand>
        <name>Zn(2+)</name>
        <dbReference type="ChEBI" id="CHEBI:29105"/>
        <label>1</label>
    </ligand>
</feature>
<dbReference type="GO" id="GO:0003677">
    <property type="term" value="F:DNA binding"/>
    <property type="evidence" value="ECO:0007669"/>
    <property type="project" value="UniProtKB-UniRule"/>
</dbReference>
<evidence type="ECO:0000259" key="13">
    <source>
        <dbReference type="PROSITE" id="PS51192"/>
    </source>
</evidence>
<comment type="cofactor">
    <cofactor evidence="12">
        <name>Zn(2+)</name>
        <dbReference type="ChEBI" id="CHEBI:29105"/>
    </cofactor>
    <text evidence="12">Binds 2 zinc ions per subunit.</text>
</comment>
<dbReference type="InterPro" id="IPR027417">
    <property type="entry name" value="P-loop_NTPase"/>
</dbReference>
<evidence type="ECO:0000256" key="3">
    <source>
        <dbReference type="ARBA" id="ARBA00022723"/>
    </source>
</evidence>
<sequence length="648" mass="74732">MFYYKVAVAIPYLQFLTYRSINDIPDGSIVKIEVKKRITLGIIYSKTSDIEPLQIKEILEIYDGIHLTKNYLTFLEKLSSYYTYPIGTTLHKISPIRLVDLDIKKVKEPDLRYNTVLLNDEQQSIYEEIANKLDRFYTYLIYGVTGSGKTEIYCKLINDILDSDGQVIYILPEITLTTQLFHRLQSRLKKDVAVYHSKISEKKRQDILIRFNSGALSVIIGARSALFIPGKNIKLIIVDEEHDPSFKQEDTPHYNARDMAVLYGKILNIPVVLGSATPSIESYYNASTNKYRLLRLNKKFYPNTETSIDIIDMKNEEIIADFLSKKLYDGIYERLNRGEQTLLLINKKGYSSYIICRYCGTILHCNNCSVSMTYYKSDEVARCHYCGTYQHKFRCGKCGGEDFFTVGTGSEKVFELMDQLFPGEILRLDQDVVTSTRRVESILAEFGEKKKKILVGTQIISKGLNYPDITLIGVINIDNLFTLPDFRVEERSVQMLTQFLGRGGRFEKPCQMIIQTYNPDNPVFDVVKSGDLDSFYNDIIEKRKVMGYPPFVHLVKILIDGQRIDKVMDISNKISESLKHSLSKDDKLLGPAIAPISKIKNRHRMQIILKVKKVSNITKYRKLVDDIFYKHKHGNTKFIFDVDPYNFM</sequence>
<dbReference type="GO" id="GO:1990077">
    <property type="term" value="C:primosome complex"/>
    <property type="evidence" value="ECO:0007669"/>
    <property type="project" value="UniProtKB-UniRule"/>
</dbReference>
<keyword evidence="8 12" id="KW-0067">ATP-binding</keyword>
<dbReference type="RefSeq" id="WP_424605392.1">
    <property type="nucleotide sequence ID" value="NZ_JBNAVA010000004.1"/>
</dbReference>
<dbReference type="AlphaFoldDB" id="A0A2J6WQX0"/>
<evidence type="ECO:0000256" key="9">
    <source>
        <dbReference type="ARBA" id="ARBA00023125"/>
    </source>
</evidence>
<evidence type="ECO:0000256" key="7">
    <source>
        <dbReference type="ARBA" id="ARBA00022833"/>
    </source>
</evidence>
<comment type="catalytic activity">
    <reaction evidence="11 12">
        <text>ATP + H2O = ADP + phosphate + H(+)</text>
        <dbReference type="Rhea" id="RHEA:13065"/>
        <dbReference type="ChEBI" id="CHEBI:15377"/>
        <dbReference type="ChEBI" id="CHEBI:15378"/>
        <dbReference type="ChEBI" id="CHEBI:30616"/>
        <dbReference type="ChEBI" id="CHEBI:43474"/>
        <dbReference type="ChEBI" id="CHEBI:456216"/>
        <dbReference type="EC" id="5.6.2.4"/>
    </reaction>
</comment>
<dbReference type="HAMAP" id="MF_00983">
    <property type="entry name" value="PriA"/>
    <property type="match status" value="1"/>
</dbReference>
<gene>
    <name evidence="12 14" type="primary">priA</name>
    <name evidence="14" type="ORF">C0187_01015</name>
</gene>
<comment type="function">
    <text evidence="12">Initiates the restart of stalled replication forks, which reloads the replicative helicase on sites other than the origin of replication. Recognizes and binds to abandoned replication forks and remodels them to uncover a helicase loading site. Promotes assembly of the primosome at these replication forks.</text>
</comment>
<dbReference type="GO" id="GO:0008270">
    <property type="term" value="F:zinc ion binding"/>
    <property type="evidence" value="ECO:0007669"/>
    <property type="project" value="UniProtKB-UniRule"/>
</dbReference>
<dbReference type="Proteomes" id="UP000242881">
    <property type="component" value="Unassembled WGS sequence"/>
</dbReference>
<feature type="domain" description="Helicase ATP-binding" evidence="13">
    <location>
        <begin position="130"/>
        <end position="296"/>
    </location>
</feature>
<name>A0A2J6WQX0_9BACT</name>
<comment type="subunit">
    <text evidence="12">Component of the replication restart primosome.</text>
</comment>
<dbReference type="InterPro" id="IPR014001">
    <property type="entry name" value="Helicase_ATP-bd"/>
</dbReference>
<dbReference type="NCBIfam" id="TIGR00595">
    <property type="entry name" value="priA"/>
    <property type="match status" value="1"/>
</dbReference>
<dbReference type="InterPro" id="IPR041222">
    <property type="entry name" value="PriA_3primeBD"/>
</dbReference>
<accession>A0A2J6WQX0</accession>
<dbReference type="Pfam" id="PF18074">
    <property type="entry name" value="PriA_C"/>
    <property type="match status" value="1"/>
</dbReference>
<proteinExistence type="inferred from homology"/>
<dbReference type="SMART" id="SM00487">
    <property type="entry name" value="DEXDc"/>
    <property type="match status" value="1"/>
</dbReference>
<dbReference type="EMBL" id="PNIN01000017">
    <property type="protein sequence ID" value="PMP72786.1"/>
    <property type="molecule type" value="Genomic_DNA"/>
</dbReference>
<dbReference type="InterPro" id="IPR011545">
    <property type="entry name" value="DEAD/DEAH_box_helicase_dom"/>
</dbReference>
<dbReference type="PROSITE" id="PS51192">
    <property type="entry name" value="HELICASE_ATP_BIND_1"/>
    <property type="match status" value="1"/>
</dbReference>
<dbReference type="PANTHER" id="PTHR30580:SF0">
    <property type="entry name" value="PRIMOSOMAL PROTEIN N"/>
    <property type="match status" value="1"/>
</dbReference>
<evidence type="ECO:0000256" key="2">
    <source>
        <dbReference type="ARBA" id="ARBA00022705"/>
    </source>
</evidence>
<keyword evidence="9 12" id="KW-0238">DNA-binding</keyword>
<feature type="binding site" evidence="12">
    <location>
        <position position="368"/>
    </location>
    <ligand>
        <name>Zn(2+)</name>
        <dbReference type="ChEBI" id="CHEBI:29105"/>
        <label>2</label>
    </ligand>
</feature>
<dbReference type="GO" id="GO:0006302">
    <property type="term" value="P:double-strand break repair"/>
    <property type="evidence" value="ECO:0007669"/>
    <property type="project" value="InterPro"/>
</dbReference>
<evidence type="ECO:0000313" key="15">
    <source>
        <dbReference type="Proteomes" id="UP000242881"/>
    </source>
</evidence>
<keyword evidence="5 12" id="KW-0378">Hydrolase</keyword>
<dbReference type="SUPFAM" id="SSF52540">
    <property type="entry name" value="P-loop containing nucleoside triphosphate hydrolases"/>
    <property type="match status" value="2"/>
</dbReference>
<organism evidence="14 15">
    <name type="scientific">Calditerrivibrio nitroreducens</name>
    <dbReference type="NCBI Taxonomy" id="477976"/>
    <lineage>
        <taxon>Bacteria</taxon>
        <taxon>Pseudomonadati</taxon>
        <taxon>Deferribacterota</taxon>
        <taxon>Deferribacteres</taxon>
        <taxon>Deferribacterales</taxon>
        <taxon>Calditerrivibrionaceae</taxon>
    </lineage>
</organism>
<keyword evidence="10 12" id="KW-0413">Isomerase</keyword>
<evidence type="ECO:0000313" key="14">
    <source>
        <dbReference type="EMBL" id="PMP72786.1"/>
    </source>
</evidence>
<dbReference type="GO" id="GO:0006310">
    <property type="term" value="P:DNA recombination"/>
    <property type="evidence" value="ECO:0007669"/>
    <property type="project" value="InterPro"/>
</dbReference>
<comment type="catalytic activity">
    <reaction evidence="12">
        <text>Couples ATP hydrolysis with the unwinding of duplex DNA by translocating in the 3'-5' direction.</text>
        <dbReference type="EC" id="5.6.2.4"/>
    </reaction>
</comment>
<dbReference type="PANTHER" id="PTHR30580">
    <property type="entry name" value="PRIMOSOMAL PROTEIN N"/>
    <property type="match status" value="1"/>
</dbReference>
<dbReference type="GO" id="GO:0006269">
    <property type="term" value="P:DNA replication, synthesis of primer"/>
    <property type="evidence" value="ECO:0007669"/>
    <property type="project" value="UniProtKB-KW"/>
</dbReference>
<evidence type="ECO:0000256" key="6">
    <source>
        <dbReference type="ARBA" id="ARBA00022806"/>
    </source>
</evidence>
<dbReference type="InterPro" id="IPR005259">
    <property type="entry name" value="PriA"/>
</dbReference>
<dbReference type="SMART" id="SM00490">
    <property type="entry name" value="HELICc"/>
    <property type="match status" value="1"/>
</dbReference>
<evidence type="ECO:0000256" key="1">
    <source>
        <dbReference type="ARBA" id="ARBA00022515"/>
    </source>
</evidence>
<dbReference type="Pfam" id="PF00270">
    <property type="entry name" value="DEAD"/>
    <property type="match status" value="1"/>
</dbReference>
<keyword evidence="6 12" id="KW-0347">Helicase</keyword>
<keyword evidence="2 12" id="KW-0235">DNA replication</keyword>
<dbReference type="InterPro" id="IPR042115">
    <property type="entry name" value="PriA_3primeBD_sf"/>
</dbReference>
<dbReference type="FunFam" id="3.40.50.300:FF:000489">
    <property type="entry name" value="Primosome assembly protein PriA"/>
    <property type="match status" value="1"/>
</dbReference>
<feature type="binding site" evidence="12">
    <location>
        <position position="386"/>
    </location>
    <ligand>
        <name>Zn(2+)</name>
        <dbReference type="ChEBI" id="CHEBI:29105"/>
        <label>2</label>
    </ligand>
</feature>
<comment type="caution">
    <text evidence="14">The sequence shown here is derived from an EMBL/GenBank/DDBJ whole genome shotgun (WGS) entry which is preliminary data.</text>
</comment>
<comment type="similarity">
    <text evidence="12">Belongs to the helicase family. PriA subfamily.</text>
</comment>
<dbReference type="CDD" id="cd17929">
    <property type="entry name" value="DEXHc_priA"/>
    <property type="match status" value="1"/>
</dbReference>
<dbReference type="GO" id="GO:0005524">
    <property type="term" value="F:ATP binding"/>
    <property type="evidence" value="ECO:0007669"/>
    <property type="project" value="UniProtKB-UniRule"/>
</dbReference>
<evidence type="ECO:0000256" key="11">
    <source>
        <dbReference type="ARBA" id="ARBA00048988"/>
    </source>
</evidence>
<dbReference type="EC" id="5.6.2.4" evidence="12"/>
<dbReference type="InterPro" id="IPR040498">
    <property type="entry name" value="PriA_CRR"/>
</dbReference>
<reference evidence="14 15" key="1">
    <citation type="submission" date="2018-01" db="EMBL/GenBank/DDBJ databases">
        <title>Metagenomic assembled genomes from two thermal pools in the Uzon Caldera, Kamchatka, Russia.</title>
        <authorList>
            <person name="Wilkins L."/>
            <person name="Ettinger C."/>
        </authorList>
    </citation>
    <scope>NUCLEOTIDE SEQUENCE [LARGE SCALE GENOMIC DNA]</scope>
    <source>
        <strain evidence="14">ZAV-05</strain>
    </source>
</reference>
<dbReference type="Pfam" id="PF17764">
    <property type="entry name" value="PriA_3primeBD"/>
    <property type="match status" value="1"/>
</dbReference>
<keyword evidence="1 12" id="KW-0639">Primosome</keyword>